<feature type="domain" description="CS" evidence="2">
    <location>
        <begin position="208"/>
        <end position="300"/>
    </location>
</feature>
<dbReference type="PANTHER" id="PTHR13164">
    <property type="entry name" value="CALICYLIN BINDING PROTEIN"/>
    <property type="match status" value="1"/>
</dbReference>
<proteinExistence type="predicted"/>
<dbReference type="GO" id="GO:0005634">
    <property type="term" value="C:nucleus"/>
    <property type="evidence" value="ECO:0007669"/>
    <property type="project" value="TreeGrafter"/>
</dbReference>
<dbReference type="OrthoDB" id="164025at2759"/>
<reference evidence="3 4" key="1">
    <citation type="submission" date="2018-07" db="EMBL/GenBank/DDBJ databases">
        <title>The complete nuclear genome of the prasinophyte Chloropicon primus (CCMP1205).</title>
        <authorList>
            <person name="Pombert J.-F."/>
            <person name="Otis C."/>
            <person name="Turmel M."/>
            <person name="Lemieux C."/>
        </authorList>
    </citation>
    <scope>NUCLEOTIDE SEQUENCE [LARGE SCALE GENOMIC DNA]</scope>
    <source>
        <strain evidence="3 4">CCMP1205</strain>
    </source>
</reference>
<dbReference type="Proteomes" id="UP000316726">
    <property type="component" value="Chromosome 4"/>
</dbReference>
<dbReference type="PANTHER" id="PTHR13164:SF6">
    <property type="entry name" value="CS DOMAIN-CONTAINING PROTEIN"/>
    <property type="match status" value="1"/>
</dbReference>
<dbReference type="InterPro" id="IPR008978">
    <property type="entry name" value="HSP20-like_chaperone"/>
</dbReference>
<dbReference type="STRING" id="1764295.A0A5B8MJP6"/>
<dbReference type="GO" id="GO:0031625">
    <property type="term" value="F:ubiquitin protein ligase binding"/>
    <property type="evidence" value="ECO:0007669"/>
    <property type="project" value="InterPro"/>
</dbReference>
<protein>
    <recommendedName>
        <fullName evidence="2">CS domain-containing protein</fullName>
    </recommendedName>
</protein>
<dbReference type="InterPro" id="IPR052289">
    <property type="entry name" value="Calcyclin-binding_UBL-bridge"/>
</dbReference>
<keyword evidence="4" id="KW-1185">Reference proteome</keyword>
<gene>
    <name evidence="3" type="ORF">A3770_04p28220</name>
</gene>
<dbReference type="Gene3D" id="2.60.40.790">
    <property type="match status" value="2"/>
</dbReference>
<sequence>MTDYGKWDAFVAGLALSSSSSGEEEDDGDNDDAASPSYGWGKPLDDRGQIDRSGEMTFGNAKGNALSTNRAPQRTFRITEWDWDQSDSAATLRLDLTKAMRRCVSDLTCQLDFSQDMVRASMTEKEVEIRCFDQENAWELVFGLEELPGIDPSRSSFKLSRSSEARPSQRVVVTLAKSPHGKRWEACGREKAFAGVKFDDKKSTETVVTIDKYSWSDGDQHVTVYLTIPGVHGVDQDCIKVRFRELSFDVSCVVGETRYSFAVTELPMEIEVNKCSYKVKENEVRVRLKKWAKCTWFKLQVHRG</sequence>
<evidence type="ECO:0000313" key="4">
    <source>
        <dbReference type="Proteomes" id="UP000316726"/>
    </source>
</evidence>
<dbReference type="GO" id="GO:0015631">
    <property type="term" value="F:tubulin binding"/>
    <property type="evidence" value="ECO:0007669"/>
    <property type="project" value="InterPro"/>
</dbReference>
<feature type="compositionally biased region" description="Basic and acidic residues" evidence="1">
    <location>
        <begin position="43"/>
        <end position="54"/>
    </location>
</feature>
<dbReference type="EMBL" id="CP031037">
    <property type="protein sequence ID" value="QDZ20304.1"/>
    <property type="molecule type" value="Genomic_DNA"/>
</dbReference>
<dbReference type="InterPro" id="IPR007052">
    <property type="entry name" value="CS_dom"/>
</dbReference>
<dbReference type="AlphaFoldDB" id="A0A5B8MJP6"/>
<organism evidence="3 4">
    <name type="scientific">Chloropicon primus</name>
    <dbReference type="NCBI Taxonomy" id="1764295"/>
    <lineage>
        <taxon>Eukaryota</taxon>
        <taxon>Viridiplantae</taxon>
        <taxon>Chlorophyta</taxon>
        <taxon>Chloropicophyceae</taxon>
        <taxon>Chloropicales</taxon>
        <taxon>Chloropicaceae</taxon>
        <taxon>Chloropicon</taxon>
    </lineage>
</organism>
<dbReference type="GO" id="GO:0044548">
    <property type="term" value="F:S100 protein binding"/>
    <property type="evidence" value="ECO:0007669"/>
    <property type="project" value="InterPro"/>
</dbReference>
<dbReference type="SUPFAM" id="SSF49764">
    <property type="entry name" value="HSP20-like chaperones"/>
    <property type="match status" value="1"/>
</dbReference>
<dbReference type="Pfam" id="PF04969">
    <property type="entry name" value="CS"/>
    <property type="match status" value="2"/>
</dbReference>
<accession>A0A5B8MJP6</accession>
<dbReference type="CDD" id="cd06468">
    <property type="entry name" value="p23_CacyBP"/>
    <property type="match status" value="1"/>
</dbReference>
<dbReference type="InterPro" id="IPR037893">
    <property type="entry name" value="CS_CacyBP"/>
</dbReference>
<evidence type="ECO:0000313" key="3">
    <source>
        <dbReference type="EMBL" id="QDZ20304.1"/>
    </source>
</evidence>
<dbReference type="PROSITE" id="PS51203">
    <property type="entry name" value="CS"/>
    <property type="match status" value="1"/>
</dbReference>
<feature type="compositionally biased region" description="Acidic residues" evidence="1">
    <location>
        <begin position="22"/>
        <end position="32"/>
    </location>
</feature>
<evidence type="ECO:0000259" key="2">
    <source>
        <dbReference type="PROSITE" id="PS51203"/>
    </source>
</evidence>
<name>A0A5B8MJP6_9CHLO</name>
<evidence type="ECO:0000256" key="1">
    <source>
        <dbReference type="SAM" id="MobiDB-lite"/>
    </source>
</evidence>
<feature type="region of interest" description="Disordered" evidence="1">
    <location>
        <begin position="18"/>
        <end position="69"/>
    </location>
</feature>